<evidence type="ECO:0000313" key="1">
    <source>
        <dbReference type="EMBL" id="TKY91868.1"/>
    </source>
</evidence>
<feature type="non-terminal residue" evidence="1">
    <location>
        <position position="1"/>
    </location>
</feature>
<evidence type="ECO:0000313" key="2">
    <source>
        <dbReference type="Proteomes" id="UP000315423"/>
    </source>
</evidence>
<name>A0AC61SB19_9EURY</name>
<dbReference type="EMBL" id="QYBA01000116">
    <property type="protein sequence ID" value="TKY91868.1"/>
    <property type="molecule type" value="Genomic_DNA"/>
</dbReference>
<reference evidence="1" key="1">
    <citation type="submission" date="2018-09" db="EMBL/GenBank/DDBJ databases">
        <title>A genomic encyclopedia of anaerobic methanotrophic archaea.</title>
        <authorList>
            <person name="Skennerton C.T."/>
            <person name="Chadwick G.L."/>
            <person name="Laso-Perez R."/>
            <person name="Leu A.O."/>
            <person name="Speth D.R."/>
            <person name="Yu H."/>
            <person name="Morgan-Lang C."/>
            <person name="Hatzenpichler R."/>
            <person name="Goudeau D."/>
            <person name="Malmstrom R."/>
            <person name="Woyke T."/>
            <person name="Hallam S."/>
            <person name="Tyson G.W."/>
            <person name="Wegener G."/>
            <person name="Boetius A."/>
            <person name="Orphan V.J."/>
        </authorList>
    </citation>
    <scope>NUCLEOTIDE SEQUENCE</scope>
    <source>
        <strain evidence="1">CONS3730D10UFb2</strain>
    </source>
</reference>
<sequence>STMKIAILGGTGSIGEGFALRWAQDEEIIIGSRTPEKAKIAADIYLSKVESCGFDMSGIKISGLDNHDAAKRADLIVLTVMFEHVLTLIEDIYDALENKILVTPVVPMKRIGDHFVYSPPPQGSAALAIKEAVPTSTRVVSVYHNIAAGKLKDMECEMEYDAVICSDDEVAKKILFDLTHEIGCLRPLDGGPLAVSNMVESITPLLLNLAQMNGFEDVGIRFS</sequence>
<dbReference type="Proteomes" id="UP000315423">
    <property type="component" value="Unassembled WGS sequence"/>
</dbReference>
<organism evidence="1 2">
    <name type="scientific">Candidatus Methanomarinus sp</name>
    <dbReference type="NCBI Taxonomy" id="3386244"/>
    <lineage>
        <taxon>Archaea</taxon>
        <taxon>Methanobacteriati</taxon>
        <taxon>Methanobacteriota</taxon>
        <taxon>Stenosarchaea group</taxon>
        <taxon>Methanomicrobia</taxon>
        <taxon>Methanosarcinales</taxon>
        <taxon>ANME-2 cluster</taxon>
        <taxon>Candidatus Methanocomedenaceae</taxon>
        <taxon>Candidatus Methanomarinus</taxon>
    </lineage>
</organism>
<accession>A0AC61SB19</accession>
<protein>
    <submittedName>
        <fullName evidence="1">NADPH-dependent F420 reductase</fullName>
    </submittedName>
</protein>
<proteinExistence type="predicted"/>
<gene>
    <name evidence="1" type="primary">npdG</name>
    <name evidence="1" type="ORF">C5S46_03610</name>
</gene>
<comment type="caution">
    <text evidence="1">The sequence shown here is derived from an EMBL/GenBank/DDBJ whole genome shotgun (WGS) entry which is preliminary data.</text>
</comment>